<dbReference type="Ensembl" id="ENSNFUT00015029637.1">
    <property type="protein sequence ID" value="ENSNFUP00015028364.1"/>
    <property type="gene ID" value="ENSNFUG00015013722.1"/>
</dbReference>
<evidence type="ECO:0000313" key="1">
    <source>
        <dbReference type="Ensembl" id="ENSNFUP00015028364.1"/>
    </source>
</evidence>
<sequence>LSLGWAASSGAHSWMSHLPCALWDTPLFHLAIPGSHKAITYCLDTNNRSPVDPMQPDMLQQLDKFMKPFILSTKHF</sequence>
<keyword evidence="2" id="KW-1185">Reference proteome</keyword>
<dbReference type="SUPFAM" id="SSF51695">
    <property type="entry name" value="PLC-like phosphodiesterases"/>
    <property type="match status" value="1"/>
</dbReference>
<accession>A0A8C6M3H4</accession>
<dbReference type="Gene3D" id="3.20.20.190">
    <property type="entry name" value="Phosphatidylinositol (PI) phosphodiesterase"/>
    <property type="match status" value="1"/>
</dbReference>
<dbReference type="GO" id="GO:0006629">
    <property type="term" value="P:lipid metabolic process"/>
    <property type="evidence" value="ECO:0007669"/>
    <property type="project" value="InterPro"/>
</dbReference>
<dbReference type="Proteomes" id="UP000694548">
    <property type="component" value="Unassembled WGS sequence"/>
</dbReference>
<name>A0A8C6M3H4_NOTFU</name>
<evidence type="ECO:0000313" key="2">
    <source>
        <dbReference type="Proteomes" id="UP000694548"/>
    </source>
</evidence>
<dbReference type="AlphaFoldDB" id="A0A8C6M3H4"/>
<protein>
    <submittedName>
        <fullName evidence="1">Uncharacterized protein</fullName>
    </submittedName>
</protein>
<reference evidence="1" key="2">
    <citation type="submission" date="2025-09" db="UniProtKB">
        <authorList>
            <consortium name="Ensembl"/>
        </authorList>
    </citation>
    <scope>IDENTIFICATION</scope>
</reference>
<dbReference type="GO" id="GO:0008081">
    <property type="term" value="F:phosphoric diester hydrolase activity"/>
    <property type="evidence" value="ECO:0007669"/>
    <property type="project" value="InterPro"/>
</dbReference>
<dbReference type="InterPro" id="IPR017946">
    <property type="entry name" value="PLC-like_Pdiesterase_TIM-brl"/>
</dbReference>
<organism evidence="1 2">
    <name type="scientific">Nothobranchius furzeri</name>
    <name type="common">Turquoise killifish</name>
    <dbReference type="NCBI Taxonomy" id="105023"/>
    <lineage>
        <taxon>Eukaryota</taxon>
        <taxon>Metazoa</taxon>
        <taxon>Chordata</taxon>
        <taxon>Craniata</taxon>
        <taxon>Vertebrata</taxon>
        <taxon>Euteleostomi</taxon>
        <taxon>Actinopterygii</taxon>
        <taxon>Neopterygii</taxon>
        <taxon>Teleostei</taxon>
        <taxon>Neoteleostei</taxon>
        <taxon>Acanthomorphata</taxon>
        <taxon>Ovalentaria</taxon>
        <taxon>Atherinomorphae</taxon>
        <taxon>Cyprinodontiformes</taxon>
        <taxon>Nothobranchiidae</taxon>
        <taxon>Nothobranchius</taxon>
    </lineage>
</organism>
<reference evidence="1" key="1">
    <citation type="submission" date="2025-08" db="UniProtKB">
        <authorList>
            <consortium name="Ensembl"/>
        </authorList>
    </citation>
    <scope>IDENTIFICATION</scope>
</reference>
<proteinExistence type="predicted"/>